<dbReference type="PANTHER" id="PTHR11926:SF1489">
    <property type="entry name" value="HEXOSYLTRANSFERASE-RELATED"/>
    <property type="match status" value="1"/>
</dbReference>
<accession>A0ABQ8H7U3</accession>
<evidence type="ECO:0008006" key="6">
    <source>
        <dbReference type="Google" id="ProtNLM"/>
    </source>
</evidence>
<dbReference type="Gene3D" id="3.40.50.2000">
    <property type="entry name" value="Glycogen Phosphorylase B"/>
    <property type="match status" value="3"/>
</dbReference>
<dbReference type="Proteomes" id="UP000827721">
    <property type="component" value="Unassembled WGS sequence"/>
</dbReference>
<dbReference type="InterPro" id="IPR002213">
    <property type="entry name" value="UDP_glucos_trans"/>
</dbReference>
<dbReference type="EMBL" id="JAFEMO010000013">
    <property type="protein sequence ID" value="KAH7549966.1"/>
    <property type="molecule type" value="Genomic_DNA"/>
</dbReference>
<reference evidence="4 5" key="1">
    <citation type="submission" date="2021-02" db="EMBL/GenBank/DDBJ databases">
        <title>Plant Genome Project.</title>
        <authorList>
            <person name="Zhang R.-G."/>
        </authorList>
    </citation>
    <scope>NUCLEOTIDE SEQUENCE [LARGE SCALE GENOMIC DNA]</scope>
    <source>
        <tissue evidence="4">Leaves</tissue>
    </source>
</reference>
<proteinExistence type="inferred from homology"/>
<dbReference type="CDD" id="cd03784">
    <property type="entry name" value="GT1_Gtf-like"/>
    <property type="match status" value="1"/>
</dbReference>
<sequence length="496" mass="55595">MERQGGRCWRLVLVPFPLQGHISPMLQLGTILHSRGFSITIAHTTNLGSPDASKHPDFVFLPLSSDDSSSTTESKDSDDFIVFVSDLNLNHRASLQEQLTEMVEKREQHEELPCIVYDTNMYSAETVARHLKLPSIMLCTSSASSMIAYYAYPQLLEEGCISLQGPESEELVPGLHPLRFKDLPVFDFKNPDTLLQLEASLLALSQKWLQLPPEEDHSCITWLDKQTDNSVIYVSFGSISSLDEKELAEIAWSLANSKQPFLWVVRPGSVGGSESIDVLLSDDFKGTVGERGCIVKWAPQKEVLAHRAVGGFWSHCGWNSTLESISEGGPLICRPFFADQRVNARYISREWRVGIDLENDLKRVEIERAIKMLMLGKEGQEMRQRATHLKTKAGLCIKEGGSSFNSLNKLVELIILAEGDHNCITWLNKQTENSAYASFGSIRILDENELAEIAWCLANSKQPFLWVLRPGSVHDQILLIYCPMISEMVLEKTAAK</sequence>
<gene>
    <name evidence="4" type="ORF">JRO89_XS13G0111600</name>
</gene>
<dbReference type="Pfam" id="PF00201">
    <property type="entry name" value="UDPGT"/>
    <property type="match status" value="1"/>
</dbReference>
<evidence type="ECO:0000313" key="4">
    <source>
        <dbReference type="EMBL" id="KAH7549966.1"/>
    </source>
</evidence>
<keyword evidence="3" id="KW-0808">Transferase</keyword>
<evidence type="ECO:0000256" key="1">
    <source>
        <dbReference type="ARBA" id="ARBA00009995"/>
    </source>
</evidence>
<evidence type="ECO:0000256" key="3">
    <source>
        <dbReference type="ARBA" id="ARBA00022679"/>
    </source>
</evidence>
<comment type="caution">
    <text evidence="4">The sequence shown here is derived from an EMBL/GenBank/DDBJ whole genome shotgun (WGS) entry which is preliminary data.</text>
</comment>
<evidence type="ECO:0000256" key="2">
    <source>
        <dbReference type="ARBA" id="ARBA00022676"/>
    </source>
</evidence>
<dbReference type="SUPFAM" id="SSF53756">
    <property type="entry name" value="UDP-Glycosyltransferase/glycogen phosphorylase"/>
    <property type="match status" value="2"/>
</dbReference>
<dbReference type="PANTHER" id="PTHR11926">
    <property type="entry name" value="GLUCOSYL/GLUCURONOSYL TRANSFERASES"/>
    <property type="match status" value="1"/>
</dbReference>
<organism evidence="4 5">
    <name type="scientific">Xanthoceras sorbifolium</name>
    <dbReference type="NCBI Taxonomy" id="99658"/>
    <lineage>
        <taxon>Eukaryota</taxon>
        <taxon>Viridiplantae</taxon>
        <taxon>Streptophyta</taxon>
        <taxon>Embryophyta</taxon>
        <taxon>Tracheophyta</taxon>
        <taxon>Spermatophyta</taxon>
        <taxon>Magnoliopsida</taxon>
        <taxon>eudicotyledons</taxon>
        <taxon>Gunneridae</taxon>
        <taxon>Pentapetalae</taxon>
        <taxon>rosids</taxon>
        <taxon>malvids</taxon>
        <taxon>Sapindales</taxon>
        <taxon>Sapindaceae</taxon>
        <taxon>Xanthoceroideae</taxon>
        <taxon>Xanthoceras</taxon>
    </lineage>
</organism>
<evidence type="ECO:0000313" key="5">
    <source>
        <dbReference type="Proteomes" id="UP000827721"/>
    </source>
</evidence>
<comment type="similarity">
    <text evidence="1">Belongs to the UDP-glycosyltransferase family.</text>
</comment>
<keyword evidence="5" id="KW-1185">Reference proteome</keyword>
<name>A0ABQ8H7U3_9ROSI</name>
<protein>
    <recommendedName>
        <fullName evidence="6">UDP-glucose iridoid glucosyltransferase-like</fullName>
    </recommendedName>
</protein>
<keyword evidence="2" id="KW-0328">Glycosyltransferase</keyword>